<evidence type="ECO:0000313" key="6">
    <source>
        <dbReference type="EMBL" id="WNM25042.1"/>
    </source>
</evidence>
<dbReference type="PANTHER" id="PTHR23420:SF0">
    <property type="entry name" value="ADENOSYLHOMOCYSTEINASE"/>
    <property type="match status" value="1"/>
</dbReference>
<evidence type="ECO:0000256" key="2">
    <source>
        <dbReference type="ARBA" id="ARBA00007122"/>
    </source>
</evidence>
<evidence type="ECO:0000256" key="1">
    <source>
        <dbReference type="ARBA" id="ARBA00001911"/>
    </source>
</evidence>
<evidence type="ECO:0000259" key="5">
    <source>
        <dbReference type="SMART" id="SM00997"/>
    </source>
</evidence>
<evidence type="ECO:0000313" key="7">
    <source>
        <dbReference type="Proteomes" id="UP001304125"/>
    </source>
</evidence>
<name>A0AA96F7X3_9MICO</name>
<dbReference type="AlphaFoldDB" id="A0AA96F7X3"/>
<gene>
    <name evidence="6" type="ORF">RN606_02525</name>
</gene>
<dbReference type="GO" id="GO:0006730">
    <property type="term" value="P:one-carbon metabolic process"/>
    <property type="evidence" value="ECO:0007669"/>
    <property type="project" value="UniProtKB-KW"/>
</dbReference>
<comment type="cofactor">
    <cofactor evidence="1">
        <name>NAD(+)</name>
        <dbReference type="ChEBI" id="CHEBI:57540"/>
    </cofactor>
</comment>
<sequence length="496" mass="51158">MTDPIMTAERLLRRFARDTNLLIAGRPMRVLGEGPTPRVLTAMLRGMGARILPGSDGAPTDAGWDVSDDTVTFDVGADEILLGAEPVPDRGDASGRLEFAGAHMRVTAALAQELKDRGTVAGLRVGIAMTLEPKTANLALMLAEAGAQVAVYAHPDETDPDVASALRARWIPCDADATLAAEHERDVALGFLRRGFDVLVDDGSHLTRLAHEEGLTAGWIGATEETTSGLAPLRAMAAEGALRTPVIAVNDAVTKTGFDNRYGTGQSCVLAIADLLDDAGLTVRSQPALVIGYGPVGIGVAAHLRALGAAVSVAEVDPVRAMLAEHDGFEVGDALTLAAGALVVSCTGVPRTVTQEMLEVAAIVAVAGGVPGEVDLSAVTLEPLVVEGRPVPALDVARPTTATILDRGGCINVTAAEGNPIEIMDLSFATQLAAIAELVLTRPGIGVHAVSDAAVAHVGAVAAQARGIVLSTPATTDADDAADWRSPRYRRHEAGS</sequence>
<dbReference type="RefSeq" id="WP_313499685.1">
    <property type="nucleotide sequence ID" value="NZ_CP134879.1"/>
</dbReference>
<dbReference type="Gene3D" id="3.40.50.1480">
    <property type="entry name" value="Adenosylhomocysteinase-like"/>
    <property type="match status" value="1"/>
</dbReference>
<comment type="similarity">
    <text evidence="2">Belongs to the adenosylhomocysteinase family.</text>
</comment>
<dbReference type="InterPro" id="IPR015878">
    <property type="entry name" value="Ado_hCys_hydrolase_NAD-bd"/>
</dbReference>
<dbReference type="SMART" id="SM00996">
    <property type="entry name" value="AdoHcyase"/>
    <property type="match status" value="1"/>
</dbReference>
<dbReference type="SMART" id="SM00997">
    <property type="entry name" value="AdoHcyase_NAD"/>
    <property type="match status" value="1"/>
</dbReference>
<dbReference type="Proteomes" id="UP001304125">
    <property type="component" value="Chromosome"/>
</dbReference>
<dbReference type="InterPro" id="IPR042172">
    <property type="entry name" value="Adenosylhomocyst_ase-like_sf"/>
</dbReference>
<dbReference type="SUPFAM" id="SSF51735">
    <property type="entry name" value="NAD(P)-binding Rossmann-fold domains"/>
    <property type="match status" value="1"/>
</dbReference>
<accession>A0AA96F7X3</accession>
<dbReference type="InterPro" id="IPR036291">
    <property type="entry name" value="NAD(P)-bd_dom_sf"/>
</dbReference>
<feature type="domain" description="S-adenosyl-L-homocysteine hydrolase NAD binding" evidence="5">
    <location>
        <begin position="260"/>
        <end position="418"/>
    </location>
</feature>
<protein>
    <submittedName>
        <fullName evidence="6">Adenosylhomocysteinase</fullName>
    </submittedName>
</protein>
<keyword evidence="4" id="KW-0520">NAD</keyword>
<dbReference type="Gene3D" id="3.40.50.720">
    <property type="entry name" value="NAD(P)-binding Rossmann-like Domain"/>
    <property type="match status" value="1"/>
</dbReference>
<keyword evidence="3" id="KW-0554">One-carbon metabolism</keyword>
<proteinExistence type="inferred from homology"/>
<reference evidence="6 7" key="1">
    <citation type="submission" date="2023-09" db="EMBL/GenBank/DDBJ databases">
        <title>Demequina sp. a novel bacteria isolated from Capsicum annuum.</title>
        <authorList>
            <person name="Humaira Z."/>
            <person name="Lee J."/>
            <person name="Cho D."/>
        </authorList>
    </citation>
    <scope>NUCLEOTIDE SEQUENCE [LARGE SCALE GENOMIC DNA]</scope>
    <source>
        <strain evidence="6 7">OYTSA14</strain>
    </source>
</reference>
<dbReference type="GO" id="GO:0033353">
    <property type="term" value="P:S-adenosylmethionine cycle"/>
    <property type="evidence" value="ECO:0007669"/>
    <property type="project" value="TreeGrafter"/>
</dbReference>
<evidence type="ECO:0000256" key="4">
    <source>
        <dbReference type="ARBA" id="ARBA00023027"/>
    </source>
</evidence>
<dbReference type="EMBL" id="CP134879">
    <property type="protein sequence ID" value="WNM25042.1"/>
    <property type="molecule type" value="Genomic_DNA"/>
</dbReference>
<dbReference type="Pfam" id="PF00670">
    <property type="entry name" value="AdoHcyase_NAD"/>
    <property type="match status" value="1"/>
</dbReference>
<dbReference type="Pfam" id="PF05221">
    <property type="entry name" value="AdoHcyase"/>
    <property type="match status" value="1"/>
</dbReference>
<dbReference type="GO" id="GO:0004013">
    <property type="term" value="F:adenosylhomocysteinase activity"/>
    <property type="evidence" value="ECO:0007669"/>
    <property type="project" value="TreeGrafter"/>
</dbReference>
<dbReference type="GO" id="GO:0005829">
    <property type="term" value="C:cytosol"/>
    <property type="evidence" value="ECO:0007669"/>
    <property type="project" value="TreeGrafter"/>
</dbReference>
<organism evidence="6 7">
    <name type="scientific">Demequina capsici</name>
    <dbReference type="NCBI Taxonomy" id="3075620"/>
    <lineage>
        <taxon>Bacteria</taxon>
        <taxon>Bacillati</taxon>
        <taxon>Actinomycetota</taxon>
        <taxon>Actinomycetes</taxon>
        <taxon>Micrococcales</taxon>
        <taxon>Demequinaceae</taxon>
        <taxon>Demequina</taxon>
    </lineage>
</organism>
<dbReference type="SUPFAM" id="SSF52283">
    <property type="entry name" value="Formate/glycerate dehydrogenase catalytic domain-like"/>
    <property type="match status" value="1"/>
</dbReference>
<evidence type="ECO:0000256" key="3">
    <source>
        <dbReference type="ARBA" id="ARBA00022563"/>
    </source>
</evidence>
<dbReference type="PANTHER" id="PTHR23420">
    <property type="entry name" value="ADENOSYLHOMOCYSTEINASE"/>
    <property type="match status" value="1"/>
</dbReference>
<dbReference type="InterPro" id="IPR000043">
    <property type="entry name" value="Adenosylhomocysteinase-like"/>
</dbReference>
<keyword evidence="7" id="KW-1185">Reference proteome</keyword>